<evidence type="ECO:0000313" key="3">
    <source>
        <dbReference type="Proteomes" id="UP000294911"/>
    </source>
</evidence>
<sequence length="148" mass="15685">MRKSMLRGAVAASALIVTGLFAPMAQAAEPASSQAAKTASSAGDVVAQSCLSNEEVYWTDGGSNNYAPSSGWYTATERCNDINIRGGNETNRAVRVCFNPRSGSSYCQSSYSSARVAEWSVIANDVLPGTRYRLDFLTSEPAQGWVAA</sequence>
<comment type="caution">
    <text evidence="2">The sequence shown here is derived from an EMBL/GenBank/DDBJ whole genome shotgun (WGS) entry which is preliminary data.</text>
</comment>
<dbReference type="RefSeq" id="WP_132875955.1">
    <property type="nucleotide sequence ID" value="NZ_SLXQ01000001.1"/>
</dbReference>
<accession>A0A4R2RCM4</accession>
<dbReference type="Proteomes" id="UP000294911">
    <property type="component" value="Unassembled WGS sequence"/>
</dbReference>
<dbReference type="AlphaFoldDB" id="A0A4R2RCM4"/>
<protein>
    <recommendedName>
        <fullName evidence="4">Peptidase inhibitor family I36</fullName>
    </recommendedName>
</protein>
<dbReference type="EMBL" id="SLXQ01000001">
    <property type="protein sequence ID" value="TCP57481.1"/>
    <property type="molecule type" value="Genomic_DNA"/>
</dbReference>
<evidence type="ECO:0000256" key="1">
    <source>
        <dbReference type="SAM" id="SignalP"/>
    </source>
</evidence>
<keyword evidence="1" id="KW-0732">Signal</keyword>
<reference evidence="2 3" key="1">
    <citation type="submission" date="2019-03" db="EMBL/GenBank/DDBJ databases">
        <title>Genomic Encyclopedia of Type Strains, Phase IV (KMG-IV): sequencing the most valuable type-strain genomes for metagenomic binning, comparative biology and taxonomic classification.</title>
        <authorList>
            <person name="Goeker M."/>
        </authorList>
    </citation>
    <scope>NUCLEOTIDE SEQUENCE [LARGE SCALE GENOMIC DNA]</scope>
    <source>
        <strain evidence="2 3">DSM 45765</strain>
    </source>
</reference>
<name>A0A4R2RCM4_9PSEU</name>
<gene>
    <name evidence="2" type="ORF">EV191_1011438</name>
</gene>
<feature type="signal peptide" evidence="1">
    <location>
        <begin position="1"/>
        <end position="27"/>
    </location>
</feature>
<proteinExistence type="predicted"/>
<feature type="chain" id="PRO_5021028015" description="Peptidase inhibitor family I36" evidence="1">
    <location>
        <begin position="28"/>
        <end position="148"/>
    </location>
</feature>
<evidence type="ECO:0000313" key="2">
    <source>
        <dbReference type="EMBL" id="TCP57481.1"/>
    </source>
</evidence>
<organism evidence="2 3">
    <name type="scientific">Tamaricihabitans halophyticus</name>
    <dbReference type="NCBI Taxonomy" id="1262583"/>
    <lineage>
        <taxon>Bacteria</taxon>
        <taxon>Bacillati</taxon>
        <taxon>Actinomycetota</taxon>
        <taxon>Actinomycetes</taxon>
        <taxon>Pseudonocardiales</taxon>
        <taxon>Pseudonocardiaceae</taxon>
        <taxon>Tamaricihabitans</taxon>
    </lineage>
</organism>
<evidence type="ECO:0008006" key="4">
    <source>
        <dbReference type="Google" id="ProtNLM"/>
    </source>
</evidence>
<keyword evidence="3" id="KW-1185">Reference proteome</keyword>
<dbReference type="OrthoDB" id="4315969at2"/>